<gene>
    <name evidence="1" type="ORF">GCM10022250_11020</name>
</gene>
<dbReference type="Proteomes" id="UP001501333">
    <property type="component" value="Unassembled WGS sequence"/>
</dbReference>
<accession>A0ABP7XT87</accession>
<protein>
    <submittedName>
        <fullName evidence="1">Uncharacterized protein</fullName>
    </submittedName>
</protein>
<proteinExistence type="predicted"/>
<evidence type="ECO:0000313" key="2">
    <source>
        <dbReference type="Proteomes" id="UP001501333"/>
    </source>
</evidence>
<sequence length="70" mass="8391">MNKILSYFSINEKFVKNRLKVVHELLFIQYTCIYPKKSATIKRTICHFEEREITLETPQNKSPIFGEQRV</sequence>
<name>A0ABP7XT87_9FLAO</name>
<keyword evidence="2" id="KW-1185">Reference proteome</keyword>
<reference evidence="2" key="1">
    <citation type="journal article" date="2019" name="Int. J. Syst. Evol. Microbiol.">
        <title>The Global Catalogue of Microorganisms (GCM) 10K type strain sequencing project: providing services to taxonomists for standard genome sequencing and annotation.</title>
        <authorList>
            <consortium name="The Broad Institute Genomics Platform"/>
            <consortium name="The Broad Institute Genome Sequencing Center for Infectious Disease"/>
            <person name="Wu L."/>
            <person name="Ma J."/>
        </authorList>
    </citation>
    <scope>NUCLEOTIDE SEQUENCE [LARGE SCALE GENOMIC DNA]</scope>
    <source>
        <strain evidence="2">JCM 17386</strain>
    </source>
</reference>
<dbReference type="EMBL" id="BAABAO010000003">
    <property type="protein sequence ID" value="GAA4125315.1"/>
    <property type="molecule type" value="Genomic_DNA"/>
</dbReference>
<organism evidence="1 2">
    <name type="scientific">Flavobacterium chungbukense</name>
    <dbReference type="NCBI Taxonomy" id="877464"/>
    <lineage>
        <taxon>Bacteria</taxon>
        <taxon>Pseudomonadati</taxon>
        <taxon>Bacteroidota</taxon>
        <taxon>Flavobacteriia</taxon>
        <taxon>Flavobacteriales</taxon>
        <taxon>Flavobacteriaceae</taxon>
        <taxon>Flavobacterium</taxon>
    </lineage>
</organism>
<comment type="caution">
    <text evidence="1">The sequence shown here is derived from an EMBL/GenBank/DDBJ whole genome shotgun (WGS) entry which is preliminary data.</text>
</comment>
<evidence type="ECO:0000313" key="1">
    <source>
        <dbReference type="EMBL" id="GAA4125315.1"/>
    </source>
</evidence>